<evidence type="ECO:0000313" key="3">
    <source>
        <dbReference type="Proteomes" id="UP000760494"/>
    </source>
</evidence>
<gene>
    <name evidence="2" type="ORF">C2S_271</name>
</gene>
<feature type="compositionally biased region" description="Polar residues" evidence="1">
    <location>
        <begin position="133"/>
        <end position="152"/>
    </location>
</feature>
<dbReference type="CDD" id="cd20335">
    <property type="entry name" value="BRcat_RBR"/>
    <property type="match status" value="1"/>
</dbReference>
<organism evidence="2 3">
    <name type="scientific">Fusarium fujikuroi</name>
    <name type="common">Bakanae and foot rot disease fungus</name>
    <name type="synonym">Gibberella fujikuroi</name>
    <dbReference type="NCBI Taxonomy" id="5127"/>
    <lineage>
        <taxon>Eukaryota</taxon>
        <taxon>Fungi</taxon>
        <taxon>Dikarya</taxon>
        <taxon>Ascomycota</taxon>
        <taxon>Pezizomycotina</taxon>
        <taxon>Sordariomycetes</taxon>
        <taxon>Hypocreomycetidae</taxon>
        <taxon>Hypocreales</taxon>
        <taxon>Nectriaceae</taxon>
        <taxon>Fusarium</taxon>
        <taxon>Fusarium fujikuroi species complex</taxon>
    </lineage>
</organism>
<protein>
    <submittedName>
        <fullName evidence="2">Uncharacterized protein</fullName>
    </submittedName>
</protein>
<sequence>MDTRQDYDENTSSEVALSGIVVGQNEETPGQHLGQEPDTQDDNSHDEADLDDEMDVDDEGSEYMGDTLDGLSDGESNYQPGEDSEEHQPNGESEGEENTSDDETTVDDEVDENSEDMLDHLFDGPSDDEHSEATSQQGQQPAASEDPATQESAETEMQDCEFCGELRPIMAFQPLPCGDEYCNLCIMQTVELSLSSTLHFPAKCCHKEIPPEDIEGHKTIDRTYCSNRQCLKFIPPNNTSDDGEPCYGDEAECPACNDITCTMCKNKAHTGDCEKQNEWEQSLDLAESEGWKRCSRCGHLIERAHGCRFMSTSPNQLINLLNLLTCTSKLVPAAMSSATAAVKDLRHAIANRISILPFNNSSLTPRRSLLQQPLMLIVLGSHLCCATTTGREWRDPVTVECVVREYTPILLSVQPALFVPAMAAETALLRRETTGSIIIIASRVGEKRNIAQES</sequence>
<proteinExistence type="predicted"/>
<reference evidence="2" key="1">
    <citation type="submission" date="2019-05" db="EMBL/GenBank/DDBJ databases">
        <authorList>
            <person name="Piombo E."/>
        </authorList>
    </citation>
    <scope>NUCLEOTIDE SEQUENCE</scope>
    <source>
        <strain evidence="2">C2S</strain>
    </source>
</reference>
<dbReference type="InterPro" id="IPR031127">
    <property type="entry name" value="E3_UB_ligase_RBR"/>
</dbReference>
<feature type="compositionally biased region" description="Acidic residues" evidence="1">
    <location>
        <begin position="48"/>
        <end position="61"/>
    </location>
</feature>
<dbReference type="EMBL" id="CABFJX010000001">
    <property type="protein sequence ID" value="VTT55425.1"/>
    <property type="molecule type" value="Genomic_DNA"/>
</dbReference>
<dbReference type="Proteomes" id="UP000760494">
    <property type="component" value="Unassembled WGS sequence"/>
</dbReference>
<dbReference type="GO" id="GO:0016567">
    <property type="term" value="P:protein ubiquitination"/>
    <property type="evidence" value="ECO:0007669"/>
    <property type="project" value="InterPro"/>
</dbReference>
<feature type="region of interest" description="Disordered" evidence="1">
    <location>
        <begin position="1"/>
        <end position="156"/>
    </location>
</feature>
<dbReference type="AlphaFoldDB" id="A0A2H3SAD7"/>
<evidence type="ECO:0000256" key="1">
    <source>
        <dbReference type="SAM" id="MobiDB-lite"/>
    </source>
</evidence>
<comment type="caution">
    <text evidence="2">The sequence shown here is derived from an EMBL/GenBank/DDBJ whole genome shotgun (WGS) entry which is preliminary data.</text>
</comment>
<accession>A0A2H3SAD7</accession>
<name>A0A2H3SAD7_FUSFU</name>
<dbReference type="PANTHER" id="PTHR11685">
    <property type="entry name" value="RBR FAMILY RING FINGER AND IBR DOMAIN-CONTAINING"/>
    <property type="match status" value="1"/>
</dbReference>
<dbReference type="GO" id="GO:0004842">
    <property type="term" value="F:ubiquitin-protein transferase activity"/>
    <property type="evidence" value="ECO:0007669"/>
    <property type="project" value="InterPro"/>
</dbReference>
<feature type="compositionally biased region" description="Basic and acidic residues" evidence="1">
    <location>
        <begin position="117"/>
        <end position="132"/>
    </location>
</feature>
<evidence type="ECO:0000313" key="2">
    <source>
        <dbReference type="EMBL" id="VTT55425.1"/>
    </source>
</evidence>
<feature type="compositionally biased region" description="Acidic residues" evidence="1">
    <location>
        <begin position="93"/>
        <end position="116"/>
    </location>
</feature>